<evidence type="ECO:0000256" key="5">
    <source>
        <dbReference type="ARBA" id="ARBA00022737"/>
    </source>
</evidence>
<keyword evidence="5" id="KW-0677">Repeat</keyword>
<dbReference type="Pfam" id="PF07679">
    <property type="entry name" value="I-set"/>
    <property type="match status" value="2"/>
</dbReference>
<evidence type="ECO:0000313" key="12">
    <source>
        <dbReference type="Proteomes" id="UP001516400"/>
    </source>
</evidence>
<dbReference type="InterPro" id="IPR013783">
    <property type="entry name" value="Ig-like_fold"/>
</dbReference>
<evidence type="ECO:0000259" key="10">
    <source>
        <dbReference type="PROSITE" id="PS50835"/>
    </source>
</evidence>
<name>A0ABD2PEK7_9CUCU</name>
<keyword evidence="4" id="KW-0732">Signal</keyword>
<keyword evidence="9" id="KW-0812">Transmembrane</keyword>
<comment type="caution">
    <text evidence="11">The sequence shown here is derived from an EMBL/GenBank/DDBJ whole genome shotgun (WGS) entry which is preliminary data.</text>
</comment>
<dbReference type="Pfam" id="PF13927">
    <property type="entry name" value="Ig_3"/>
    <property type="match status" value="1"/>
</dbReference>
<dbReference type="SUPFAM" id="SSF52058">
    <property type="entry name" value="L domain-like"/>
    <property type="match status" value="1"/>
</dbReference>
<dbReference type="InterPro" id="IPR032675">
    <property type="entry name" value="LRR_dom_sf"/>
</dbReference>
<dbReference type="InterPro" id="IPR003599">
    <property type="entry name" value="Ig_sub"/>
</dbReference>
<gene>
    <name evidence="11" type="ORF">HHI36_022866</name>
</gene>
<evidence type="ECO:0000256" key="9">
    <source>
        <dbReference type="SAM" id="Phobius"/>
    </source>
</evidence>
<keyword evidence="9" id="KW-0472">Membrane</keyword>
<dbReference type="SUPFAM" id="SSF48726">
    <property type="entry name" value="Immunoglobulin"/>
    <property type="match status" value="3"/>
</dbReference>
<feature type="compositionally biased region" description="Basic and acidic residues" evidence="8">
    <location>
        <begin position="536"/>
        <end position="556"/>
    </location>
</feature>
<dbReference type="InterPro" id="IPR007110">
    <property type="entry name" value="Ig-like_dom"/>
</dbReference>
<evidence type="ECO:0000256" key="8">
    <source>
        <dbReference type="SAM" id="MobiDB-lite"/>
    </source>
</evidence>
<feature type="region of interest" description="Disordered" evidence="8">
    <location>
        <begin position="530"/>
        <end position="562"/>
    </location>
</feature>
<keyword evidence="12" id="KW-1185">Reference proteome</keyword>
<dbReference type="InterPro" id="IPR013098">
    <property type="entry name" value="Ig_I-set"/>
</dbReference>
<feature type="region of interest" description="Disordered" evidence="8">
    <location>
        <begin position="583"/>
        <end position="607"/>
    </location>
</feature>
<dbReference type="AlphaFoldDB" id="A0ABD2PEK7"/>
<evidence type="ECO:0000313" key="11">
    <source>
        <dbReference type="EMBL" id="KAL3289441.1"/>
    </source>
</evidence>
<keyword evidence="7" id="KW-0393">Immunoglobulin domain</keyword>
<dbReference type="SMART" id="SM00409">
    <property type="entry name" value="IG"/>
    <property type="match status" value="3"/>
</dbReference>
<dbReference type="SMART" id="SM00408">
    <property type="entry name" value="IGc2"/>
    <property type="match status" value="3"/>
</dbReference>
<sequence length="607" mass="67266">MDAWECVRSLVNLDLSNNALDSIQADTFKFLGLMQKLNLNNNNLVFIEENAFTSLTNLKILYLSGNRISSAIEDANGVFHNLTKLTKFHIANNGIKSVNRNAFLGLTSLTQLDLTNNNISSIQENPFAEVPNLMDLYLNTSSLLCDSNLRWFYHWLKGHRFKILTICAFPPELNGKNLQEIDVNDLSRDELPKPRLLTNLGSEIMALKGENVSLHCTARSNSGANMIFKWKKDNMELKSNTFVNYVVSPTTQKSLEVDSVLNLTYVQNSDAGKYQCVVSNQFGTTYSQKATISVLIFPTFLKTPSNITVKAGETAKLECSAHGEPQPEIAWHKDSGNNFPAASERRMFMMPTDDVFFITGVKLADMGIYSCTANNAAGTVVANATLNVEQEPSFVSAMENTEVMAGESVVFKCKAAGAPKPTIRWLKDSLPITATERHFFTAEDQLMIIVDTVQNDSGNYQCHLNNSLGERTASSRLTVKPSVLNSRDMWGIIIIAVVSCAVITSLVWVVIIYQTRKHIATPQTPEPGAFALPKLYSDDASDKDSGTGDSAKRSSDDLAPEEFEMIVEKTTYATSETYRPLIHYVPPTNHDRLKNQDTATTSQVDSN</sequence>
<dbReference type="FunFam" id="2.60.40.10:FF:000425">
    <property type="entry name" value="Myosin light chain kinase"/>
    <property type="match status" value="1"/>
</dbReference>
<dbReference type="PROSITE" id="PS50835">
    <property type="entry name" value="IG_LIKE"/>
    <property type="match status" value="3"/>
</dbReference>
<feature type="domain" description="Ig-like" evidence="10">
    <location>
        <begin position="194"/>
        <end position="293"/>
    </location>
</feature>
<dbReference type="InterPro" id="IPR051170">
    <property type="entry name" value="Neural/epithelial_adhesion"/>
</dbReference>
<proteinExistence type="predicted"/>
<dbReference type="Proteomes" id="UP001516400">
    <property type="component" value="Unassembled WGS sequence"/>
</dbReference>
<dbReference type="Pfam" id="PF13855">
    <property type="entry name" value="LRR_8"/>
    <property type="match status" value="2"/>
</dbReference>
<reference evidence="11 12" key="1">
    <citation type="journal article" date="2021" name="BMC Biol.">
        <title>Horizontally acquired antibacterial genes associated with adaptive radiation of ladybird beetles.</title>
        <authorList>
            <person name="Li H.S."/>
            <person name="Tang X.F."/>
            <person name="Huang Y.H."/>
            <person name="Xu Z.Y."/>
            <person name="Chen M.L."/>
            <person name="Du X.Y."/>
            <person name="Qiu B.Y."/>
            <person name="Chen P.T."/>
            <person name="Zhang W."/>
            <person name="Slipinski A."/>
            <person name="Escalona H.E."/>
            <person name="Waterhouse R.M."/>
            <person name="Zwick A."/>
            <person name="Pang H."/>
        </authorList>
    </citation>
    <scope>NUCLEOTIDE SEQUENCE [LARGE SCALE GENOMIC DNA]</scope>
    <source>
        <strain evidence="11">SYSU2018</strain>
    </source>
</reference>
<dbReference type="PRINTS" id="PR00019">
    <property type="entry name" value="LEURICHRPT"/>
</dbReference>
<comment type="subcellular location">
    <subcellularLocation>
        <location evidence="1">Cytoplasm</location>
    </subcellularLocation>
</comment>
<dbReference type="InterPro" id="IPR036179">
    <property type="entry name" value="Ig-like_dom_sf"/>
</dbReference>
<evidence type="ECO:0000256" key="4">
    <source>
        <dbReference type="ARBA" id="ARBA00022729"/>
    </source>
</evidence>
<accession>A0ABD2PEK7</accession>
<dbReference type="Gene3D" id="2.60.40.10">
    <property type="entry name" value="Immunoglobulins"/>
    <property type="match status" value="3"/>
</dbReference>
<dbReference type="InterPro" id="IPR001611">
    <property type="entry name" value="Leu-rich_rpt"/>
</dbReference>
<feature type="transmembrane region" description="Helical" evidence="9">
    <location>
        <begin position="489"/>
        <end position="513"/>
    </location>
</feature>
<dbReference type="FunFam" id="2.60.40.10:FF:000150">
    <property type="entry name" value="Leucine rich repeats and immunoglobulin like domains 3"/>
    <property type="match status" value="1"/>
</dbReference>
<evidence type="ECO:0000256" key="3">
    <source>
        <dbReference type="ARBA" id="ARBA00022614"/>
    </source>
</evidence>
<keyword evidence="2" id="KW-0963">Cytoplasm</keyword>
<feature type="domain" description="Ig-like" evidence="10">
    <location>
        <begin position="298"/>
        <end position="387"/>
    </location>
</feature>
<evidence type="ECO:0000256" key="6">
    <source>
        <dbReference type="ARBA" id="ARBA00023157"/>
    </source>
</evidence>
<evidence type="ECO:0000256" key="1">
    <source>
        <dbReference type="ARBA" id="ARBA00004496"/>
    </source>
</evidence>
<dbReference type="EMBL" id="JABFTP020000186">
    <property type="protein sequence ID" value="KAL3289441.1"/>
    <property type="molecule type" value="Genomic_DNA"/>
</dbReference>
<keyword evidence="9" id="KW-1133">Transmembrane helix</keyword>
<dbReference type="PANTHER" id="PTHR12231">
    <property type="entry name" value="CTX-RELATED TYPE I TRANSMEMBRANE PROTEIN"/>
    <property type="match status" value="1"/>
</dbReference>
<dbReference type="GO" id="GO:0005737">
    <property type="term" value="C:cytoplasm"/>
    <property type="evidence" value="ECO:0007669"/>
    <property type="project" value="UniProtKB-SubCell"/>
</dbReference>
<dbReference type="PROSITE" id="PS51450">
    <property type="entry name" value="LRR"/>
    <property type="match status" value="3"/>
</dbReference>
<evidence type="ECO:0000256" key="7">
    <source>
        <dbReference type="ARBA" id="ARBA00023319"/>
    </source>
</evidence>
<dbReference type="SMART" id="SM00369">
    <property type="entry name" value="LRR_TYP"/>
    <property type="match status" value="5"/>
</dbReference>
<evidence type="ECO:0000256" key="2">
    <source>
        <dbReference type="ARBA" id="ARBA00022490"/>
    </source>
</evidence>
<dbReference type="InterPro" id="IPR003591">
    <property type="entry name" value="Leu-rich_rpt_typical-subtyp"/>
</dbReference>
<feature type="domain" description="Ig-like" evidence="10">
    <location>
        <begin position="392"/>
        <end position="478"/>
    </location>
</feature>
<keyword evidence="6" id="KW-1015">Disulfide bond</keyword>
<dbReference type="InterPro" id="IPR003598">
    <property type="entry name" value="Ig_sub2"/>
</dbReference>
<dbReference type="Gene3D" id="3.80.10.10">
    <property type="entry name" value="Ribonuclease Inhibitor"/>
    <property type="match status" value="2"/>
</dbReference>
<dbReference type="PANTHER" id="PTHR12231:SF253">
    <property type="entry name" value="DPR-INTERACTING PROTEIN ETA, ISOFORM B-RELATED"/>
    <property type="match status" value="1"/>
</dbReference>
<dbReference type="SMART" id="SM00365">
    <property type="entry name" value="LRR_SD22"/>
    <property type="match status" value="2"/>
</dbReference>
<keyword evidence="3" id="KW-0433">Leucine-rich repeat</keyword>
<feature type="compositionally biased region" description="Polar residues" evidence="8">
    <location>
        <begin position="596"/>
        <end position="607"/>
    </location>
</feature>
<organism evidence="11 12">
    <name type="scientific">Cryptolaemus montrouzieri</name>
    <dbReference type="NCBI Taxonomy" id="559131"/>
    <lineage>
        <taxon>Eukaryota</taxon>
        <taxon>Metazoa</taxon>
        <taxon>Ecdysozoa</taxon>
        <taxon>Arthropoda</taxon>
        <taxon>Hexapoda</taxon>
        <taxon>Insecta</taxon>
        <taxon>Pterygota</taxon>
        <taxon>Neoptera</taxon>
        <taxon>Endopterygota</taxon>
        <taxon>Coleoptera</taxon>
        <taxon>Polyphaga</taxon>
        <taxon>Cucujiformia</taxon>
        <taxon>Coccinelloidea</taxon>
        <taxon>Coccinellidae</taxon>
        <taxon>Scymninae</taxon>
        <taxon>Scymnini</taxon>
        <taxon>Cryptolaemus</taxon>
    </lineage>
</organism>
<protein>
    <recommendedName>
        <fullName evidence="10">Ig-like domain-containing protein</fullName>
    </recommendedName>
</protein>